<dbReference type="Pfam" id="PF01026">
    <property type="entry name" value="TatD_DNase"/>
    <property type="match status" value="1"/>
</dbReference>
<proteinExistence type="predicted"/>
<dbReference type="PANTHER" id="PTHR47345:SF1">
    <property type="entry name" value="CUT9-INTERACTING PROTEIN SCN1"/>
    <property type="match status" value="1"/>
</dbReference>
<dbReference type="Gene3D" id="3.20.20.140">
    <property type="entry name" value="Metal-dependent hydrolases"/>
    <property type="match status" value="1"/>
</dbReference>
<reference evidence="2 3" key="1">
    <citation type="journal article" date="2024" name="bioRxiv">
        <title>Comparative genomics of Cryptococcus and Kwoniella reveals pathogenesis evolution and contrasting karyotype dynamics via intercentromeric recombination or chromosome fusion.</title>
        <authorList>
            <person name="Coelho M.A."/>
            <person name="David-Palma M."/>
            <person name="Shea T."/>
            <person name="Bowers K."/>
            <person name="McGinley-Smith S."/>
            <person name="Mohammad A.W."/>
            <person name="Gnirke A."/>
            <person name="Yurkov A.M."/>
            <person name="Nowrousian M."/>
            <person name="Sun S."/>
            <person name="Cuomo C.A."/>
            <person name="Heitman J."/>
        </authorList>
    </citation>
    <scope>NUCLEOTIDE SEQUENCE [LARGE SCALE GENOMIC DNA]</scope>
    <source>
        <strain evidence="2 3">CBS 13917</strain>
    </source>
</reference>
<sequence length="497" mass="55916">MCSQHDEDGDTRLDGTDENGRRPSAGKRAGSESVARGGGGAEDDGVPDWENMVLPPEHILSHLTDAHCHPTDLTHLSEVYDAVPLGGLASMATIVDDQDRVRTLSEERGWYSAREKGKGREGRGVGVVACFGYHPWFTHLYTLSSSSSLPTKEEHYISLFCTPNSAPSSKNRQLLSTLLPYLPNPVPFEGLLVKLREDIKRSIESGRLTMLGEVGLDGSARMRWPRKAKHLHPDHRDNEQQISTSSEDKGDGAQEEEEGKEDQEEWKRLTPFKVPMSHQRAILEAQMEIAIDLGVNVSLHSVSCAGPTLDTLIGIRDQHGTRFTNRINVDLHSVGGWSPAFWTQAERNLSNLYASPSILITGRSPTASQLIRSISPRRILVESDSHDVRLSSRLVWAATEWISRCKKWNLEGGGSDGEDVPEWDFWDQEGVKRKPMEEGGEEEEEEEEKAEEEEEEEDQFDEKGRLKDIKKEVEEGETWTVKTLERNWARFMRLIED</sequence>
<dbReference type="GO" id="GO:0016788">
    <property type="term" value="F:hydrolase activity, acting on ester bonds"/>
    <property type="evidence" value="ECO:0007669"/>
    <property type="project" value="InterPro"/>
</dbReference>
<organism evidence="2 3">
    <name type="scientific">Kwoniella newhampshirensis</name>
    <dbReference type="NCBI Taxonomy" id="1651941"/>
    <lineage>
        <taxon>Eukaryota</taxon>
        <taxon>Fungi</taxon>
        <taxon>Dikarya</taxon>
        <taxon>Basidiomycota</taxon>
        <taxon>Agaricomycotina</taxon>
        <taxon>Tremellomycetes</taxon>
        <taxon>Tremellales</taxon>
        <taxon>Cryptococcaceae</taxon>
        <taxon>Kwoniella</taxon>
    </lineage>
</organism>
<feature type="region of interest" description="Disordered" evidence="1">
    <location>
        <begin position="227"/>
        <end position="267"/>
    </location>
</feature>
<name>A0AAW0YHZ2_9TREE</name>
<dbReference type="SUPFAM" id="SSF51556">
    <property type="entry name" value="Metallo-dependent hydrolases"/>
    <property type="match status" value="1"/>
</dbReference>
<dbReference type="Proteomes" id="UP001388673">
    <property type="component" value="Unassembled WGS sequence"/>
</dbReference>
<evidence type="ECO:0000313" key="2">
    <source>
        <dbReference type="EMBL" id="KAK8849400.1"/>
    </source>
</evidence>
<protein>
    <recommendedName>
        <fullName evidence="4">TatD DNase</fullName>
    </recommendedName>
</protein>
<dbReference type="RefSeq" id="XP_066801288.1">
    <property type="nucleotide sequence ID" value="XM_066947829.1"/>
</dbReference>
<dbReference type="KEGG" id="kne:92181990"/>
<accession>A0AAW0YHZ2</accession>
<dbReference type="InterPro" id="IPR053044">
    <property type="entry name" value="Metallo-hydrolase/TatD-type"/>
</dbReference>
<evidence type="ECO:0008006" key="4">
    <source>
        <dbReference type="Google" id="ProtNLM"/>
    </source>
</evidence>
<dbReference type="PANTHER" id="PTHR47345">
    <property type="entry name" value="CUT9-INTERACTING PROTEIN SCN1"/>
    <property type="match status" value="1"/>
</dbReference>
<feature type="compositionally biased region" description="Basic and acidic residues" evidence="1">
    <location>
        <begin position="461"/>
        <end position="471"/>
    </location>
</feature>
<feature type="compositionally biased region" description="Basic and acidic residues" evidence="1">
    <location>
        <begin position="1"/>
        <end position="21"/>
    </location>
</feature>
<dbReference type="GeneID" id="92181990"/>
<dbReference type="InterPro" id="IPR032466">
    <property type="entry name" value="Metal_Hydrolase"/>
</dbReference>
<dbReference type="AlphaFoldDB" id="A0AAW0YHZ2"/>
<comment type="caution">
    <text evidence="2">The sequence shown here is derived from an EMBL/GenBank/DDBJ whole genome shotgun (WGS) entry which is preliminary data.</text>
</comment>
<feature type="region of interest" description="Disordered" evidence="1">
    <location>
        <begin position="1"/>
        <end position="51"/>
    </location>
</feature>
<feature type="compositionally biased region" description="Acidic residues" evidence="1">
    <location>
        <begin position="438"/>
        <end position="460"/>
    </location>
</feature>
<dbReference type="InterPro" id="IPR001130">
    <property type="entry name" value="TatD-like"/>
</dbReference>
<dbReference type="EMBL" id="JBCAWK010000009">
    <property type="protein sequence ID" value="KAK8849400.1"/>
    <property type="molecule type" value="Genomic_DNA"/>
</dbReference>
<feature type="compositionally biased region" description="Acidic residues" evidence="1">
    <location>
        <begin position="416"/>
        <end position="427"/>
    </location>
</feature>
<keyword evidence="3" id="KW-1185">Reference proteome</keyword>
<feature type="compositionally biased region" description="Acidic residues" evidence="1">
    <location>
        <begin position="253"/>
        <end position="264"/>
    </location>
</feature>
<evidence type="ECO:0000256" key="1">
    <source>
        <dbReference type="SAM" id="MobiDB-lite"/>
    </source>
</evidence>
<evidence type="ECO:0000313" key="3">
    <source>
        <dbReference type="Proteomes" id="UP001388673"/>
    </source>
</evidence>
<feature type="region of interest" description="Disordered" evidence="1">
    <location>
        <begin position="413"/>
        <end position="471"/>
    </location>
</feature>
<gene>
    <name evidence="2" type="ORF">IAR55_004732</name>
</gene>